<comment type="caution">
    <text evidence="2">The sequence shown here is derived from an EMBL/GenBank/DDBJ whole genome shotgun (WGS) entry which is preliminary data.</text>
</comment>
<dbReference type="EMBL" id="JASNVU010000002">
    <property type="protein sequence ID" value="MDK4334255.1"/>
    <property type="molecule type" value="Genomic_DNA"/>
</dbReference>
<dbReference type="Gene3D" id="3.40.50.880">
    <property type="match status" value="1"/>
</dbReference>
<dbReference type="InterPro" id="IPR029062">
    <property type="entry name" value="Class_I_gatase-like"/>
</dbReference>
<accession>A0AAP4BW79</accession>
<protein>
    <submittedName>
        <fullName evidence="2">DJ-1/PfpI family protein</fullName>
        <ecNumber evidence="2">4.2.1.-</ecNumber>
    </submittedName>
</protein>
<organism evidence="2 3">
    <name type="scientific">Corynebacterium accolens</name>
    <dbReference type="NCBI Taxonomy" id="38284"/>
    <lineage>
        <taxon>Bacteria</taxon>
        <taxon>Bacillati</taxon>
        <taxon>Actinomycetota</taxon>
        <taxon>Actinomycetes</taxon>
        <taxon>Mycobacteriales</taxon>
        <taxon>Corynebacteriaceae</taxon>
        <taxon>Corynebacterium</taxon>
    </lineage>
</organism>
<dbReference type="InterPro" id="IPR002818">
    <property type="entry name" value="DJ-1/PfpI"/>
</dbReference>
<feature type="domain" description="DJ-1/PfpI" evidence="1">
    <location>
        <begin position="9"/>
        <end position="169"/>
    </location>
</feature>
<dbReference type="CDD" id="cd03139">
    <property type="entry name" value="GATase1_PfpI_2"/>
    <property type="match status" value="1"/>
</dbReference>
<dbReference type="Proteomes" id="UP001230317">
    <property type="component" value="Unassembled WGS sequence"/>
</dbReference>
<dbReference type="Pfam" id="PF01965">
    <property type="entry name" value="DJ-1_PfpI"/>
    <property type="match status" value="1"/>
</dbReference>
<dbReference type="GO" id="GO:0016829">
    <property type="term" value="F:lyase activity"/>
    <property type="evidence" value="ECO:0007669"/>
    <property type="project" value="UniProtKB-KW"/>
</dbReference>
<name>A0AAP4BW79_9CORY</name>
<proteinExistence type="predicted"/>
<sequence length="200" mass="21532">MSQTRPHNIGIVLFDGFELLDVFGPAEVLANTPGLEVNYLSKHDSPVSSAQGVRIVPTMRFESFSGDTLLVPGGRGTRSLVQDPEFLRQLTALAGSADIITSVCTGSALLAAAGLLENHTATTNKNAFDWVRTHGQKIEWKKQARWVHDGNLWTSSGVAAGIDMAVAFITHFFGEETASSVTNHIELIVNSNPDNDPFAV</sequence>
<dbReference type="AlphaFoldDB" id="A0AAP4BW79"/>
<dbReference type="RefSeq" id="WP_284641631.1">
    <property type="nucleotide sequence ID" value="NZ_JASNVU010000002.1"/>
</dbReference>
<dbReference type="InterPro" id="IPR052158">
    <property type="entry name" value="INH-QAR"/>
</dbReference>
<dbReference type="PANTHER" id="PTHR43130">
    <property type="entry name" value="ARAC-FAMILY TRANSCRIPTIONAL REGULATOR"/>
    <property type="match status" value="1"/>
</dbReference>
<reference evidence="2" key="1">
    <citation type="submission" date="2023-05" db="EMBL/GenBank/DDBJ databases">
        <title>Metabolic capabilities are highly conserved among human nasal-associated Corynebacterium species in pangenomic analyses.</title>
        <authorList>
            <person name="Tran T.H."/>
            <person name="Roberts A.Q."/>
            <person name="Escapa I.F."/>
            <person name="Gao W."/>
            <person name="Conlan S."/>
            <person name="Kong H."/>
            <person name="Segre J.A."/>
            <person name="Kelly M.S."/>
            <person name="Lemon K.P."/>
        </authorList>
    </citation>
    <scope>NUCLEOTIDE SEQUENCE</scope>
    <source>
        <strain evidence="2">KPL2618</strain>
    </source>
</reference>
<dbReference type="EC" id="4.2.1.-" evidence="2"/>
<gene>
    <name evidence="2" type="ORF">QPX58_02325</name>
</gene>
<dbReference type="SUPFAM" id="SSF52317">
    <property type="entry name" value="Class I glutamine amidotransferase-like"/>
    <property type="match status" value="1"/>
</dbReference>
<dbReference type="PANTHER" id="PTHR43130:SF15">
    <property type="entry name" value="THIJ_PFPI FAMILY PROTEIN (AFU_ORTHOLOGUE AFUA_5G14240)"/>
    <property type="match status" value="1"/>
</dbReference>
<evidence type="ECO:0000313" key="3">
    <source>
        <dbReference type="Proteomes" id="UP001230317"/>
    </source>
</evidence>
<evidence type="ECO:0000259" key="1">
    <source>
        <dbReference type="Pfam" id="PF01965"/>
    </source>
</evidence>
<evidence type="ECO:0000313" key="2">
    <source>
        <dbReference type="EMBL" id="MDK4334255.1"/>
    </source>
</evidence>
<keyword evidence="2" id="KW-0456">Lyase</keyword>